<dbReference type="OrthoDB" id="10473603at2759"/>
<dbReference type="EMBL" id="AKCU01000339">
    <property type="protein sequence ID" value="EKV13230.1"/>
    <property type="molecule type" value="Genomic_DNA"/>
</dbReference>
<protein>
    <submittedName>
        <fullName evidence="2">Uncharacterized protein</fullName>
    </submittedName>
</protein>
<accession>K9FUD1</accession>
<gene>
    <name evidence="2" type="ORF">PDIP_49180</name>
</gene>
<organism evidence="2 3">
    <name type="scientific">Penicillium digitatum (strain Pd1 / CECT 20795)</name>
    <name type="common">Green mold</name>
    <dbReference type="NCBI Taxonomy" id="1170230"/>
    <lineage>
        <taxon>Eukaryota</taxon>
        <taxon>Fungi</taxon>
        <taxon>Dikarya</taxon>
        <taxon>Ascomycota</taxon>
        <taxon>Pezizomycotina</taxon>
        <taxon>Eurotiomycetes</taxon>
        <taxon>Eurotiomycetidae</taxon>
        <taxon>Eurotiales</taxon>
        <taxon>Aspergillaceae</taxon>
        <taxon>Penicillium</taxon>
    </lineage>
</organism>
<evidence type="ECO:0000256" key="1">
    <source>
        <dbReference type="SAM" id="MobiDB-lite"/>
    </source>
</evidence>
<name>K9FUD1_PEND1</name>
<dbReference type="AlphaFoldDB" id="K9FUD1"/>
<dbReference type="Proteomes" id="UP000009886">
    <property type="component" value="Unassembled WGS sequence"/>
</dbReference>
<reference evidence="3" key="1">
    <citation type="journal article" date="2012" name="BMC Genomics">
        <title>Genome sequence of the necrotrophic fungus Penicillium digitatum, the main postharvest pathogen of citrus.</title>
        <authorList>
            <person name="Marcet-Houben M."/>
            <person name="Ballester A.-R."/>
            <person name="de la Fuente B."/>
            <person name="Harries E."/>
            <person name="Marcos J.F."/>
            <person name="Gonzalez-Candelas L."/>
            <person name="Gabaldon T."/>
        </authorList>
    </citation>
    <scope>NUCLEOTIDE SEQUENCE [LARGE SCALE GENOMIC DNA]</scope>
    <source>
        <strain evidence="3">Pd1 / CECT 20795</strain>
    </source>
</reference>
<dbReference type="VEuPathDB" id="FungiDB:PDIP_49180"/>
<comment type="caution">
    <text evidence="2">The sequence shown here is derived from an EMBL/GenBank/DDBJ whole genome shotgun (WGS) entry which is preliminary data.</text>
</comment>
<evidence type="ECO:0000313" key="2">
    <source>
        <dbReference type="EMBL" id="EKV13230.1"/>
    </source>
</evidence>
<feature type="compositionally biased region" description="Basic and acidic residues" evidence="1">
    <location>
        <begin position="18"/>
        <end position="29"/>
    </location>
</feature>
<evidence type="ECO:0000313" key="3">
    <source>
        <dbReference type="Proteomes" id="UP000009886"/>
    </source>
</evidence>
<feature type="region of interest" description="Disordered" evidence="1">
    <location>
        <begin position="15"/>
        <end position="53"/>
    </location>
</feature>
<proteinExistence type="predicted"/>
<sequence>MPVFKNLVDLFSNLSPRRQRETEDQRSAIERAQPPPSTPPRSRSAGSGRNPFALLSDEINLTETASPPNTGIVPFPTAVHSYVDTFSSPTGSTTADEPLCPRFSHHFLSSITR</sequence>
<dbReference type="HOGENOM" id="CLU_2134357_0_0_1"/>
<feature type="compositionally biased region" description="Low complexity" evidence="1">
    <location>
        <begin position="40"/>
        <end position="51"/>
    </location>
</feature>
<dbReference type="KEGG" id="pdp:PDIP_49180"/>